<dbReference type="SUPFAM" id="SSF54928">
    <property type="entry name" value="RNA-binding domain, RBD"/>
    <property type="match status" value="1"/>
</dbReference>
<dbReference type="Gene3D" id="3.30.70.330">
    <property type="match status" value="1"/>
</dbReference>
<feature type="compositionally biased region" description="Polar residues" evidence="5">
    <location>
        <begin position="524"/>
        <end position="544"/>
    </location>
</feature>
<evidence type="ECO:0000256" key="5">
    <source>
        <dbReference type="SAM" id="MobiDB-lite"/>
    </source>
</evidence>
<evidence type="ECO:0000256" key="3">
    <source>
        <dbReference type="ARBA" id="ARBA00023161"/>
    </source>
</evidence>
<comment type="caution">
    <text evidence="7">The sequence shown here is derived from an EMBL/GenBank/DDBJ whole genome shotgun (WGS) entry which is preliminary data.</text>
</comment>
<protein>
    <recommendedName>
        <fullName evidence="6">UPF3 domain-containing protein</fullName>
    </recommendedName>
</protein>
<comment type="subcellular location">
    <subcellularLocation>
        <location evidence="1">Nucleus</location>
    </subcellularLocation>
</comment>
<dbReference type="InterPro" id="IPR035979">
    <property type="entry name" value="RBD_domain_sf"/>
</dbReference>
<organism evidence="7 8">
    <name type="scientific">Batrachochytrium salamandrivorans</name>
    <dbReference type="NCBI Taxonomy" id="1357716"/>
    <lineage>
        <taxon>Eukaryota</taxon>
        <taxon>Fungi</taxon>
        <taxon>Fungi incertae sedis</taxon>
        <taxon>Chytridiomycota</taxon>
        <taxon>Chytridiomycota incertae sedis</taxon>
        <taxon>Chytridiomycetes</taxon>
        <taxon>Rhizophydiales</taxon>
        <taxon>Rhizophydiales incertae sedis</taxon>
        <taxon>Batrachochytrium</taxon>
    </lineage>
</organism>
<reference evidence="7 8" key="1">
    <citation type="submission" date="2021-02" db="EMBL/GenBank/DDBJ databases">
        <title>Variation within the Batrachochytrium salamandrivorans European outbreak.</title>
        <authorList>
            <person name="Kelly M."/>
            <person name="Pasmans F."/>
            <person name="Shea T.P."/>
            <person name="Munoz J.F."/>
            <person name="Carranza S."/>
            <person name="Cuomo C.A."/>
            <person name="Martel A."/>
        </authorList>
    </citation>
    <scope>NUCLEOTIDE SEQUENCE [LARGE SCALE GENOMIC DNA]</scope>
    <source>
        <strain evidence="7 8">AMFP18/2</strain>
    </source>
</reference>
<feature type="region of interest" description="Disordered" evidence="5">
    <location>
        <begin position="299"/>
        <end position="343"/>
    </location>
</feature>
<dbReference type="Proteomes" id="UP001648503">
    <property type="component" value="Unassembled WGS sequence"/>
</dbReference>
<evidence type="ECO:0000313" key="8">
    <source>
        <dbReference type="Proteomes" id="UP001648503"/>
    </source>
</evidence>
<feature type="compositionally biased region" description="Basic and acidic residues" evidence="5">
    <location>
        <begin position="238"/>
        <end position="252"/>
    </location>
</feature>
<sequence length="561" mass="60089">MEAPATRTRKRGKKAKPKAQPQQRQPSPQRGQPSPQKRPSRKLPLKQQPASPPKPRTKIVVRRLPPALPRDIFLESIAKWASCIGWSDYVAGKLTKSRLVKEHVLSRAYLCFLDTNSLLDFFKSYNGHLFVDDKGTEHHAVVEFAPFQRFSNKPKAVDPQMNTLDSDLDYLAFLHSLGKNPDEMDTSLSIKNVSAPNSDGTEGAGERRIAIAAGLDSFVEQPQQQCKTTPLLDAIRAEKARKSASKTEDKAKQSLGIKSKKASSASLVPGSVKISKREASAKASQGSALSSSLPLQALRSHSTSHDSLGKGMLDPPPTLTKPTETRKSRGARKREKARECAGAPSASAVIDTVESTPKAIQYTVVSNPSHSLGTQLPHSEESAHGSIVYSQQHHTRGRRSVEESGMSDSLGSLESMAGSRDGIRGKEGHKTGRGRGATHGSIRTAVLDPSSVSGQSFEKKDNQESTVRGGRGRGRGREGHRGSSKRGGIKDKGGAFLPNTTVSVSTGLDSTPSSRSESVRAKKSVTNLTSGSSGAATQPASSGVTRIVLTKRDGTTTAFEA</sequence>
<feature type="compositionally biased region" description="Basic and acidic residues" evidence="5">
    <location>
        <begin position="421"/>
        <end position="430"/>
    </location>
</feature>
<evidence type="ECO:0000259" key="6">
    <source>
        <dbReference type="Pfam" id="PF03467"/>
    </source>
</evidence>
<dbReference type="EMBL" id="JAFCIX010000572">
    <property type="protein sequence ID" value="KAH6586652.1"/>
    <property type="molecule type" value="Genomic_DNA"/>
</dbReference>
<evidence type="ECO:0000313" key="7">
    <source>
        <dbReference type="EMBL" id="KAH6586652.1"/>
    </source>
</evidence>
<dbReference type="InterPro" id="IPR005120">
    <property type="entry name" value="UPF3_dom"/>
</dbReference>
<feature type="compositionally biased region" description="Low complexity" evidence="5">
    <location>
        <begin position="18"/>
        <end position="37"/>
    </location>
</feature>
<name>A0ABQ8EU67_9FUNG</name>
<proteinExistence type="inferred from homology"/>
<dbReference type="InterPro" id="IPR039722">
    <property type="entry name" value="Upf3"/>
</dbReference>
<feature type="compositionally biased region" description="Polar residues" evidence="5">
    <location>
        <begin position="498"/>
        <end position="516"/>
    </location>
</feature>
<evidence type="ECO:0000256" key="1">
    <source>
        <dbReference type="ARBA" id="ARBA00004123"/>
    </source>
</evidence>
<dbReference type="Pfam" id="PF03467">
    <property type="entry name" value="Smg4_UPF3"/>
    <property type="match status" value="1"/>
</dbReference>
<dbReference type="PANTHER" id="PTHR13112">
    <property type="entry name" value="UPF3 REGULATOR OF NONSENSE TRANSCRIPTS-LIKE PROTEIN"/>
    <property type="match status" value="1"/>
</dbReference>
<accession>A0ABQ8EU67</accession>
<feature type="region of interest" description="Disordered" evidence="5">
    <location>
        <begin position="1"/>
        <end position="58"/>
    </location>
</feature>
<keyword evidence="4" id="KW-0539">Nucleus</keyword>
<feature type="domain" description="UPF3" evidence="6">
    <location>
        <begin position="55"/>
        <end position="240"/>
    </location>
</feature>
<evidence type="ECO:0000256" key="4">
    <source>
        <dbReference type="ARBA" id="ARBA00023242"/>
    </source>
</evidence>
<feature type="region of interest" description="Disordered" evidence="5">
    <location>
        <begin position="238"/>
        <end position="273"/>
    </location>
</feature>
<evidence type="ECO:0000256" key="2">
    <source>
        <dbReference type="ARBA" id="ARBA00005991"/>
    </source>
</evidence>
<dbReference type="InterPro" id="IPR012677">
    <property type="entry name" value="Nucleotide-bd_a/b_plait_sf"/>
</dbReference>
<keyword evidence="8" id="KW-1185">Reference proteome</keyword>
<gene>
    <name evidence="7" type="ORF">BASA50_000364</name>
</gene>
<dbReference type="CDD" id="cd12455">
    <property type="entry name" value="RRM_like_Smg4_UPF3"/>
    <property type="match status" value="1"/>
</dbReference>
<keyword evidence="3" id="KW-0866">Nonsense-mediated mRNA decay</keyword>
<comment type="similarity">
    <text evidence="2">Belongs to the RENT3 family.</text>
</comment>
<feature type="region of interest" description="Disordered" evidence="5">
    <location>
        <begin position="391"/>
        <end position="561"/>
    </location>
</feature>
<feature type="compositionally biased region" description="Basic residues" evidence="5">
    <location>
        <begin position="7"/>
        <end position="17"/>
    </location>
</feature>
<dbReference type="PANTHER" id="PTHR13112:SF0">
    <property type="entry name" value="FI21285P1"/>
    <property type="match status" value="1"/>
</dbReference>